<evidence type="ECO:0008006" key="3">
    <source>
        <dbReference type="Google" id="ProtNLM"/>
    </source>
</evidence>
<evidence type="ECO:0000256" key="1">
    <source>
        <dbReference type="SAM" id="SignalP"/>
    </source>
</evidence>
<name>A0AAU7UEL5_9DEIO</name>
<proteinExistence type="predicted"/>
<feature type="chain" id="PRO_5043964063" description="DUF3471 domain-containing protein" evidence="1">
    <location>
        <begin position="23"/>
        <end position="234"/>
    </location>
</feature>
<dbReference type="RefSeq" id="WP_350244811.1">
    <property type="nucleotide sequence ID" value="NZ_CP158299.1"/>
</dbReference>
<dbReference type="EMBL" id="CP158299">
    <property type="protein sequence ID" value="XBV86733.1"/>
    <property type="molecule type" value="Genomic_DNA"/>
</dbReference>
<keyword evidence="1" id="KW-0732">Signal</keyword>
<feature type="signal peptide" evidence="1">
    <location>
        <begin position="1"/>
        <end position="22"/>
    </location>
</feature>
<accession>A0AAU7UEL5</accession>
<reference evidence="2" key="1">
    <citation type="submission" date="2024-06" db="EMBL/GenBank/DDBJ databases">
        <title>Draft Genome Sequence of Deinococcus sonorensis Type Strain KR-87, a Biofilm Producing Representative of the Genus Deinococcus.</title>
        <authorList>
            <person name="Boren L.S."/>
            <person name="Grosso R.A."/>
            <person name="Hugenberg-Cox A.N."/>
            <person name="Hill J.T.E."/>
            <person name="Albert C.M."/>
            <person name="Tuohy J.M."/>
        </authorList>
    </citation>
    <scope>NUCLEOTIDE SEQUENCE</scope>
    <source>
        <strain evidence="2">KR-87</strain>
    </source>
</reference>
<evidence type="ECO:0000313" key="2">
    <source>
        <dbReference type="EMBL" id="XBV86733.1"/>
    </source>
</evidence>
<dbReference type="AlphaFoldDB" id="A0AAU7UEL5"/>
<organism evidence="2">
    <name type="scientific">Deinococcus sonorensis KR-87</name>
    <dbReference type="NCBI Taxonomy" id="694439"/>
    <lineage>
        <taxon>Bacteria</taxon>
        <taxon>Thermotogati</taxon>
        <taxon>Deinococcota</taxon>
        <taxon>Deinococci</taxon>
        <taxon>Deinococcales</taxon>
        <taxon>Deinococcaceae</taxon>
        <taxon>Deinococcus</taxon>
    </lineage>
</organism>
<sequence>MSTLRLFRTALLSALCAGSALALTPSLTVQQVAQAAQEGDAMFHKNGAYVWGSYLLKTYTEDIRLRVDSPEVDGIALGTPYERLRYASFLASFQDMALTPAQSVQLAGTLKNKLTFLVYTHSPRGVGEEEEQWQQAYHSGDVKPSANREHSYLDAYKAATLTVGGRTLQAQPQIDGPYRDQFTLPTGGADFRFLGVVQYTFDLTGLPAKGTATLRFSDSEGNRFSQTARLDQLK</sequence>
<gene>
    <name evidence="2" type="ORF">ABOD76_10600</name>
</gene>
<protein>
    <recommendedName>
        <fullName evidence="3">DUF3471 domain-containing protein</fullName>
    </recommendedName>
</protein>
<dbReference type="KEGG" id="dsc:ABOD76_10600"/>